<comment type="caution">
    <text evidence="2">The sequence shown here is derived from an EMBL/GenBank/DDBJ whole genome shotgun (WGS) entry which is preliminary data.</text>
</comment>
<feature type="compositionally biased region" description="Basic and acidic residues" evidence="1">
    <location>
        <begin position="95"/>
        <end position="104"/>
    </location>
</feature>
<organism evidence="2">
    <name type="scientific">bioreactor metagenome</name>
    <dbReference type="NCBI Taxonomy" id="1076179"/>
    <lineage>
        <taxon>unclassified sequences</taxon>
        <taxon>metagenomes</taxon>
        <taxon>ecological metagenomes</taxon>
    </lineage>
</organism>
<feature type="region of interest" description="Disordered" evidence="1">
    <location>
        <begin position="86"/>
        <end position="112"/>
    </location>
</feature>
<dbReference type="EMBL" id="VSSQ01011641">
    <property type="protein sequence ID" value="MPM47336.1"/>
    <property type="molecule type" value="Genomic_DNA"/>
</dbReference>
<feature type="compositionally biased region" description="Basic and acidic residues" evidence="1">
    <location>
        <begin position="19"/>
        <end position="40"/>
    </location>
</feature>
<gene>
    <name evidence="2" type="ORF">SDC9_94045</name>
</gene>
<protein>
    <submittedName>
        <fullName evidence="2">Uncharacterized protein</fullName>
    </submittedName>
</protein>
<proteinExistence type="predicted"/>
<evidence type="ECO:0000256" key="1">
    <source>
        <dbReference type="SAM" id="MobiDB-lite"/>
    </source>
</evidence>
<accession>A0A645A335</accession>
<evidence type="ECO:0000313" key="2">
    <source>
        <dbReference type="EMBL" id="MPM47336.1"/>
    </source>
</evidence>
<reference evidence="2" key="1">
    <citation type="submission" date="2019-08" db="EMBL/GenBank/DDBJ databases">
        <authorList>
            <person name="Kucharzyk K."/>
            <person name="Murdoch R.W."/>
            <person name="Higgins S."/>
            <person name="Loffler F."/>
        </authorList>
    </citation>
    <scope>NUCLEOTIDE SEQUENCE</scope>
</reference>
<dbReference type="AlphaFoldDB" id="A0A645A335"/>
<name>A0A645A335_9ZZZZ</name>
<sequence length="180" mass="20111">MAGTTKGFRSQFATDETDDCSRNDDERKRNIERKNGEKRSSCNSPMPAALQRPRTHSVGCLCHKRRYSGLDAIENARNDRHVAVGHIQPGQSNDDEQRWQDKKNPCKNSAPCPVQQPPQIGCKLLSLWPGQQHAVVKGVEKSLLGNPSAAVYKLLMHECNLTCGTTKADESKLQPETQRF</sequence>
<feature type="region of interest" description="Disordered" evidence="1">
    <location>
        <begin position="1"/>
        <end position="55"/>
    </location>
</feature>